<sequence length="245" mass="27004">MRTKGISIVMRQSPESLRGSVLVAGFPGFGRIGYVVPRYLASALSLSKVGYVLTPRLPSMIIMEDDGIGFPFELYAGNGVLALVNRAVPEPVDQNAYCSEVALWASQVGVKYAILVGGLSRDYEPPEEKYGYRWLHNRLYEGPKLQAPLMEEGLGVVGPLALLHIYLEHYGVPTVMVLPYSAVDTVDYDAALVGMRVIVNELLGIKVPMDELEKLAEKQKEELEKISDILSQEREGKQGGTNIFM</sequence>
<dbReference type="InterPro" id="IPR038389">
    <property type="entry name" value="PSMG2_sf"/>
</dbReference>
<gene>
    <name evidence="1" type="ordered locus">ASAC_0307</name>
</gene>
<dbReference type="GeneID" id="9498530"/>
<dbReference type="KEGG" id="asc:ASAC_0307"/>
<dbReference type="RefSeq" id="WP_013266226.1">
    <property type="nucleotide sequence ID" value="NC_014374.1"/>
</dbReference>
<name>D9Q076_ACIS3</name>
<keyword evidence="2" id="KW-1185">Reference proteome</keyword>
<accession>D9Q076</accession>
<dbReference type="Proteomes" id="UP000000346">
    <property type="component" value="Chromosome"/>
</dbReference>
<dbReference type="Gene3D" id="3.40.50.10900">
    <property type="entry name" value="PAC-like subunit"/>
    <property type="match status" value="1"/>
</dbReference>
<dbReference type="OrthoDB" id="35908at2157"/>
<dbReference type="EMBL" id="CP001742">
    <property type="protein sequence ID" value="ADL18714.1"/>
    <property type="molecule type" value="Genomic_DNA"/>
</dbReference>
<protein>
    <recommendedName>
        <fullName evidence="3">Proteasome assembly chaperone family protein</fullName>
    </recommendedName>
</protein>
<evidence type="ECO:0000313" key="2">
    <source>
        <dbReference type="Proteomes" id="UP000000346"/>
    </source>
</evidence>
<dbReference type="HOGENOM" id="CLU_075000_2_0_2"/>
<dbReference type="InParanoid" id="D9Q076"/>
<dbReference type="STRING" id="666510.ASAC_0307"/>
<dbReference type="AlphaFoldDB" id="D9Q076"/>
<dbReference type="PANTHER" id="PTHR35610">
    <property type="entry name" value="3-ISOPROPYLMALATE DEHYDRATASE-RELATED"/>
    <property type="match status" value="1"/>
</dbReference>
<reference evidence="1 2" key="1">
    <citation type="journal article" date="2010" name="Appl. Environ. Microbiol.">
        <title>The genome sequence of the crenarchaeon Acidilobus saccharovorans supports a new order, Acidilobales, and suggests an important ecological role in terrestrial acidic hot springs.</title>
        <authorList>
            <person name="Mardanov A.V."/>
            <person name="Svetlitchnyi V.A."/>
            <person name="Beletsky A.V."/>
            <person name="Prokofeva M.I."/>
            <person name="Bonch-Osmolovskaya E.A."/>
            <person name="Ravin N.V."/>
            <person name="Skryabin K.G."/>
        </authorList>
    </citation>
    <scope>NUCLEOTIDE SEQUENCE [LARGE SCALE GENOMIC DNA]</scope>
    <source>
        <strain evidence="2">DSM 16705 / JCM 18335 / VKM B-2471 / 345-15</strain>
    </source>
</reference>
<evidence type="ECO:0000313" key="1">
    <source>
        <dbReference type="EMBL" id="ADL18714.1"/>
    </source>
</evidence>
<dbReference type="PANTHER" id="PTHR35610:SF3">
    <property type="entry name" value="PROTEASOME ASSEMBLY CHAPERONE FAMILY PROTEIN"/>
    <property type="match status" value="1"/>
</dbReference>
<dbReference type="SUPFAM" id="SSF159659">
    <property type="entry name" value="Cgl1923-like"/>
    <property type="match status" value="1"/>
</dbReference>
<organism evidence="1 2">
    <name type="scientific">Acidilobus saccharovorans (strain DSM 16705 / JCM 18335 / VKM B-2471 / 345-15)</name>
    <dbReference type="NCBI Taxonomy" id="666510"/>
    <lineage>
        <taxon>Archaea</taxon>
        <taxon>Thermoproteota</taxon>
        <taxon>Thermoprotei</taxon>
        <taxon>Acidilobales</taxon>
        <taxon>Acidilobaceae</taxon>
        <taxon>Acidilobus</taxon>
    </lineage>
</organism>
<dbReference type="InterPro" id="IPR019151">
    <property type="entry name" value="Proteasome_assmbl_chaperone_2"/>
</dbReference>
<dbReference type="eggNOG" id="arCOG00347">
    <property type="taxonomic scope" value="Archaea"/>
</dbReference>
<dbReference type="Pfam" id="PF09754">
    <property type="entry name" value="PAC2"/>
    <property type="match status" value="1"/>
</dbReference>
<proteinExistence type="predicted"/>
<evidence type="ECO:0008006" key="3">
    <source>
        <dbReference type="Google" id="ProtNLM"/>
    </source>
</evidence>